<name>A0A1D1UY15_RAMVA</name>
<protein>
    <recommendedName>
        <fullName evidence="5">CUB domain-containing protein</fullName>
    </recommendedName>
</protein>
<evidence type="ECO:0000256" key="2">
    <source>
        <dbReference type="SAM" id="SignalP"/>
    </source>
</evidence>
<feature type="compositionally biased region" description="Basic and acidic residues" evidence="1">
    <location>
        <begin position="41"/>
        <end position="55"/>
    </location>
</feature>
<evidence type="ECO:0000313" key="3">
    <source>
        <dbReference type="EMBL" id="GAU94351.1"/>
    </source>
</evidence>
<accession>A0A1D1UY15</accession>
<feature type="chain" id="PRO_5008897779" description="CUB domain-containing protein" evidence="2">
    <location>
        <begin position="24"/>
        <end position="441"/>
    </location>
</feature>
<dbReference type="AlphaFoldDB" id="A0A1D1UY15"/>
<keyword evidence="4" id="KW-1185">Reference proteome</keyword>
<evidence type="ECO:0000313" key="4">
    <source>
        <dbReference type="Proteomes" id="UP000186922"/>
    </source>
</evidence>
<gene>
    <name evidence="3" type="primary">RvY_06141-1</name>
    <name evidence="3" type="synonym">RvY_06141.1</name>
    <name evidence="3" type="ORF">RvY_06141</name>
</gene>
<feature type="signal peptide" evidence="2">
    <location>
        <begin position="1"/>
        <end position="23"/>
    </location>
</feature>
<evidence type="ECO:0000256" key="1">
    <source>
        <dbReference type="SAM" id="MobiDB-lite"/>
    </source>
</evidence>
<dbReference type="Proteomes" id="UP000186922">
    <property type="component" value="Unassembled WGS sequence"/>
</dbReference>
<keyword evidence="2" id="KW-0732">Signal</keyword>
<organism evidence="3 4">
    <name type="scientific">Ramazzottius varieornatus</name>
    <name type="common">Water bear</name>
    <name type="synonym">Tardigrade</name>
    <dbReference type="NCBI Taxonomy" id="947166"/>
    <lineage>
        <taxon>Eukaryota</taxon>
        <taxon>Metazoa</taxon>
        <taxon>Ecdysozoa</taxon>
        <taxon>Tardigrada</taxon>
        <taxon>Eutardigrada</taxon>
        <taxon>Parachela</taxon>
        <taxon>Hypsibioidea</taxon>
        <taxon>Ramazzottiidae</taxon>
        <taxon>Ramazzottius</taxon>
    </lineage>
</organism>
<evidence type="ECO:0008006" key="5">
    <source>
        <dbReference type="Google" id="ProtNLM"/>
    </source>
</evidence>
<dbReference type="EMBL" id="BDGG01000002">
    <property type="protein sequence ID" value="GAU94351.1"/>
    <property type="molecule type" value="Genomic_DNA"/>
</dbReference>
<feature type="region of interest" description="Disordered" evidence="1">
    <location>
        <begin position="41"/>
        <end position="62"/>
    </location>
</feature>
<proteinExistence type="predicted"/>
<dbReference type="OrthoDB" id="10061272at2759"/>
<comment type="caution">
    <text evidence="3">The sequence shown here is derived from an EMBL/GenBank/DDBJ whole genome shotgun (WGS) entry which is preliminary data.</text>
</comment>
<reference evidence="3 4" key="1">
    <citation type="journal article" date="2016" name="Nat. Commun.">
        <title>Extremotolerant tardigrade genome and improved radiotolerance of human cultured cells by tardigrade-unique protein.</title>
        <authorList>
            <person name="Hashimoto T."/>
            <person name="Horikawa D.D."/>
            <person name="Saito Y."/>
            <person name="Kuwahara H."/>
            <person name="Kozuka-Hata H."/>
            <person name="Shin-I T."/>
            <person name="Minakuchi Y."/>
            <person name="Ohishi K."/>
            <person name="Motoyama A."/>
            <person name="Aizu T."/>
            <person name="Enomoto A."/>
            <person name="Kondo K."/>
            <person name="Tanaka S."/>
            <person name="Hara Y."/>
            <person name="Koshikawa S."/>
            <person name="Sagara H."/>
            <person name="Miura T."/>
            <person name="Yokobori S."/>
            <person name="Miyagawa K."/>
            <person name="Suzuki Y."/>
            <person name="Kubo T."/>
            <person name="Oyama M."/>
            <person name="Kohara Y."/>
            <person name="Fujiyama A."/>
            <person name="Arakawa K."/>
            <person name="Katayama T."/>
            <person name="Toyoda A."/>
            <person name="Kunieda T."/>
        </authorList>
    </citation>
    <scope>NUCLEOTIDE SEQUENCE [LARGE SCALE GENOMIC DNA]</scope>
    <source>
        <strain evidence="3 4">YOKOZUNA-1</strain>
    </source>
</reference>
<sequence>MAGHLRNTLLLLLVSVAVRTVYASDTTSFFAYLREHAVEAPESVEEKSSGDREGRQAPTNGPGFSLSVSLGGLVSINGVSNFTFSFTVPNNPPVSCAGSSLNYCNYPDLPLIETYDLNYYARRPIPSGRCPEGYTKMPTFDCLNIAPALFETTCCVFSATTATTATLTDSSTINAFFCLANRTCYVITDQDAVFGFNIGGLTSATPVSGPFSLMAFTGGCLTSGVAEAETLGDGTVIFFTFADTFVIVDYSGGTPACTTSAPRIVTDFGVPGVPYLACSFSFGGFLVTYIDATSNPVLTTATLVSSLPLTFTGPTNTNPAATTNDAQIVLLTGTTSVTVQLPLLLRSSPFVNATACSYVPSLKATGYFIGNTLVFVNQQGTLLGGVTVTGTGPVFPLAGNKPLCSGFGACIGTSTSGTVVAPLVYIPYPIYPVFTGQQTSG</sequence>